<dbReference type="InterPro" id="IPR011051">
    <property type="entry name" value="RmlC_Cupin_sf"/>
</dbReference>
<evidence type="ECO:0000259" key="4">
    <source>
        <dbReference type="Pfam" id="PF07883"/>
    </source>
</evidence>
<evidence type="ECO:0000256" key="3">
    <source>
        <dbReference type="SAM" id="MobiDB-lite"/>
    </source>
</evidence>
<feature type="domain" description="Cupin type-2" evidence="4">
    <location>
        <begin position="71"/>
        <end position="134"/>
    </location>
</feature>
<dbReference type="Gene3D" id="2.60.120.10">
    <property type="entry name" value="Jelly Rolls"/>
    <property type="match status" value="1"/>
</dbReference>
<dbReference type="SUPFAM" id="SSF51182">
    <property type="entry name" value="RmlC-like cupins"/>
    <property type="match status" value="1"/>
</dbReference>
<feature type="compositionally biased region" description="Polar residues" evidence="3">
    <location>
        <begin position="1"/>
        <end position="12"/>
    </location>
</feature>
<dbReference type="PANTHER" id="PTHR41517:SF1">
    <property type="entry name" value="CUPIN"/>
    <property type="match status" value="1"/>
</dbReference>
<sequence>MSQTERTPSTKFHSADFDKTPPRPRVVIPDKLFHPAVEDAGRNEGYSKERKHPVFFVDLPSHALSMTIGWLEPGQSSNRHRHTYETILYVLEGEGYSDIHGKRIPWKQGDALYIPVWAWHNHVNTHPTQRARYLACENAPMLQNMGGIALREEVPEKGQKLAGGDEEEA</sequence>
<dbReference type="RefSeq" id="WP_071896866.1">
    <property type="nucleotide sequence ID" value="NZ_MPIN01000001.1"/>
</dbReference>
<dbReference type="AlphaFoldDB" id="A0A1L9BKF9"/>
<dbReference type="InterPro" id="IPR047183">
    <property type="entry name" value="GDO-like"/>
</dbReference>
<evidence type="ECO:0000256" key="2">
    <source>
        <dbReference type="ARBA" id="ARBA00023002"/>
    </source>
</evidence>
<comment type="caution">
    <text evidence="5">The sequence shown here is derived from an EMBL/GenBank/DDBJ whole genome shotgun (WGS) entry which is preliminary data.</text>
</comment>
<evidence type="ECO:0000313" key="6">
    <source>
        <dbReference type="Proteomes" id="UP000182229"/>
    </source>
</evidence>
<organism evidence="5 6">
    <name type="scientific">Cystobacter ferrugineus</name>
    <dbReference type="NCBI Taxonomy" id="83449"/>
    <lineage>
        <taxon>Bacteria</taxon>
        <taxon>Pseudomonadati</taxon>
        <taxon>Myxococcota</taxon>
        <taxon>Myxococcia</taxon>
        <taxon>Myxococcales</taxon>
        <taxon>Cystobacterineae</taxon>
        <taxon>Archangiaceae</taxon>
        <taxon>Cystobacter</taxon>
    </lineage>
</organism>
<accession>A0A1L9BKF9</accession>
<protein>
    <submittedName>
        <fullName evidence="5">Cupin</fullName>
    </submittedName>
</protein>
<keyword evidence="2" id="KW-0560">Oxidoreductase</keyword>
<dbReference type="STRING" id="83449.BON30_06220"/>
<dbReference type="EMBL" id="MPIN01000001">
    <property type="protein sequence ID" value="OJH42770.1"/>
    <property type="molecule type" value="Genomic_DNA"/>
</dbReference>
<dbReference type="Proteomes" id="UP000182229">
    <property type="component" value="Unassembled WGS sequence"/>
</dbReference>
<dbReference type="InterPro" id="IPR014710">
    <property type="entry name" value="RmlC-like_jellyroll"/>
</dbReference>
<name>A0A1L9BKF9_9BACT</name>
<evidence type="ECO:0000256" key="1">
    <source>
        <dbReference type="ARBA" id="ARBA00022964"/>
    </source>
</evidence>
<reference evidence="5 6" key="2">
    <citation type="submission" date="2016-12" db="EMBL/GenBank/DDBJ databases">
        <title>Draft Genome Sequence of Cystobacter ferrugineus Strain Cbfe23.</title>
        <authorList>
            <person name="Akbar S."/>
            <person name="Dowd S.E."/>
            <person name="Stevens D.C."/>
        </authorList>
    </citation>
    <scope>NUCLEOTIDE SEQUENCE [LARGE SCALE GENOMIC DNA]</scope>
    <source>
        <strain evidence="5 6">Cbfe23</strain>
    </source>
</reference>
<keyword evidence="1" id="KW-0223">Dioxygenase</keyword>
<proteinExistence type="predicted"/>
<dbReference type="Pfam" id="PF07883">
    <property type="entry name" value="Cupin_2"/>
    <property type="match status" value="1"/>
</dbReference>
<keyword evidence="6" id="KW-1185">Reference proteome</keyword>
<feature type="region of interest" description="Disordered" evidence="3">
    <location>
        <begin position="1"/>
        <end position="23"/>
    </location>
</feature>
<dbReference type="OrthoDB" id="285029at2"/>
<evidence type="ECO:0000313" key="5">
    <source>
        <dbReference type="EMBL" id="OJH42770.1"/>
    </source>
</evidence>
<gene>
    <name evidence="5" type="ORF">BON30_06220</name>
</gene>
<dbReference type="PANTHER" id="PTHR41517">
    <property type="entry name" value="1,2-DIOXYGENASE PROTEIN-RELATED"/>
    <property type="match status" value="1"/>
</dbReference>
<dbReference type="InterPro" id="IPR013096">
    <property type="entry name" value="Cupin_2"/>
</dbReference>
<dbReference type="GO" id="GO:0051213">
    <property type="term" value="F:dioxygenase activity"/>
    <property type="evidence" value="ECO:0007669"/>
    <property type="project" value="UniProtKB-KW"/>
</dbReference>
<reference evidence="6" key="1">
    <citation type="submission" date="2016-11" db="EMBL/GenBank/DDBJ databases">
        <authorList>
            <person name="Shukria A."/>
            <person name="Stevens D.C."/>
        </authorList>
    </citation>
    <scope>NUCLEOTIDE SEQUENCE [LARGE SCALE GENOMIC DNA]</scope>
    <source>
        <strain evidence="6">Cbfe23</strain>
    </source>
</reference>